<protein>
    <submittedName>
        <fullName evidence="1">Uncharacterized protein</fullName>
    </submittedName>
</protein>
<dbReference type="EMBL" id="AP024416">
    <property type="protein sequence ID" value="BCR83566.1"/>
    <property type="molecule type" value="Genomic_DNA"/>
</dbReference>
<dbReference type="KEGG" id="ache:ACHE_10968S"/>
<reference evidence="1" key="1">
    <citation type="submission" date="2021-01" db="EMBL/GenBank/DDBJ databases">
        <authorList>
            <consortium name="Aspergillus chevalieri M1 genome sequencing consortium"/>
            <person name="Kazuki M."/>
            <person name="Futagami T."/>
        </authorList>
    </citation>
    <scope>NUCLEOTIDE SEQUENCE</scope>
    <source>
        <strain evidence="1">M1</strain>
    </source>
</reference>
<accession>A0A7R7VEY2</accession>
<dbReference type="AlphaFoldDB" id="A0A7R7VEY2"/>
<sequence length="444" mass="50986">MDLSITKDATTRGQQPVDKLDRFMFAIHENATKTNDSTPESLENTQNLPTMERRPSLILGRLSKEDEEHRATLLMKLHNGSASSHLQAYFEELKKGSPTWDIDTFIEGAIRLANLVGSDRVRYYGETLKGIHYPNPFTELWNQIYPQQPITVWDRDIRYQCPPSWSNDLKEFRHVLSYQGEAPLSHGLNELLQGPTTLDCGMFCQLLLWMAIRYLIGDGLFNELFKFKKGQFILTQNWDEPVNDVGTIGNLLYPFYDHPLQAPESQTRIHTKTVFNDEAYLAKHPGGEGRLHNVIQIDGYNSYNIVFDPGAPRNILADAELETRSLQAYNAPRSLADEERLWFYANFPDFVHPDFAPKNWGVLAEEAKKFADHILTETEWKDRRSDREKRARGMHLTFNFQRLISSIEEAQVAYSNGDDVLSRAEKAKAAATSNTIDRLLSKMR</sequence>
<evidence type="ECO:0000313" key="1">
    <source>
        <dbReference type="EMBL" id="BCR83566.1"/>
    </source>
</evidence>
<evidence type="ECO:0000313" key="2">
    <source>
        <dbReference type="Proteomes" id="UP000637239"/>
    </source>
</evidence>
<gene>
    <name evidence="1" type="ORF">ACHE_10968S</name>
</gene>
<reference evidence="1" key="2">
    <citation type="submission" date="2021-02" db="EMBL/GenBank/DDBJ databases">
        <title>Aspergillus chevalieri M1 genome sequence.</title>
        <authorList>
            <person name="Kadooka C."/>
            <person name="Mori K."/>
            <person name="Futagami T."/>
        </authorList>
    </citation>
    <scope>NUCLEOTIDE SEQUENCE</scope>
    <source>
        <strain evidence="1">M1</strain>
    </source>
</reference>
<dbReference type="GeneID" id="66977925"/>
<organism evidence="1 2">
    <name type="scientific">Aspergillus chevalieri</name>
    <name type="common">Eurotium chevalieri</name>
    <dbReference type="NCBI Taxonomy" id="182096"/>
    <lineage>
        <taxon>Eukaryota</taxon>
        <taxon>Fungi</taxon>
        <taxon>Dikarya</taxon>
        <taxon>Ascomycota</taxon>
        <taxon>Pezizomycotina</taxon>
        <taxon>Eurotiomycetes</taxon>
        <taxon>Eurotiomycetidae</taxon>
        <taxon>Eurotiales</taxon>
        <taxon>Aspergillaceae</taxon>
        <taxon>Aspergillus</taxon>
        <taxon>Aspergillus subgen. Aspergillus</taxon>
    </lineage>
</organism>
<dbReference type="Proteomes" id="UP000637239">
    <property type="component" value="Chromosome 1"/>
</dbReference>
<dbReference type="RefSeq" id="XP_043132088.1">
    <property type="nucleotide sequence ID" value="XM_043285163.1"/>
</dbReference>
<proteinExistence type="predicted"/>
<name>A0A7R7VEY2_ASPCH</name>
<keyword evidence="2" id="KW-1185">Reference proteome</keyword>